<dbReference type="Pfam" id="PF00069">
    <property type="entry name" value="Pkinase"/>
    <property type="match status" value="1"/>
</dbReference>
<dbReference type="GO" id="GO:0004674">
    <property type="term" value="F:protein serine/threonine kinase activity"/>
    <property type="evidence" value="ECO:0007669"/>
    <property type="project" value="UniProtKB-KW"/>
</dbReference>
<evidence type="ECO:0000256" key="4">
    <source>
        <dbReference type="ARBA" id="ARBA00022679"/>
    </source>
</evidence>
<gene>
    <name evidence="11" type="ORF">NE237_018318</name>
</gene>
<dbReference type="Pfam" id="PF21864">
    <property type="entry name" value="MORF_dom"/>
    <property type="match status" value="1"/>
</dbReference>
<proteinExistence type="inferred from homology"/>
<evidence type="ECO:0000256" key="6">
    <source>
        <dbReference type="ARBA" id="ARBA00022777"/>
    </source>
</evidence>
<dbReference type="FunFam" id="1.10.510.10:FF:000294">
    <property type="entry name" value="Serine/threonine-protein kinase OXI1"/>
    <property type="match status" value="1"/>
</dbReference>
<evidence type="ECO:0000313" key="11">
    <source>
        <dbReference type="EMBL" id="KAJ4966469.1"/>
    </source>
</evidence>
<evidence type="ECO:0000256" key="1">
    <source>
        <dbReference type="ARBA" id="ARBA00009903"/>
    </source>
</evidence>
<evidence type="ECO:0000313" key="12">
    <source>
        <dbReference type="Proteomes" id="UP001141806"/>
    </source>
</evidence>
<dbReference type="OrthoDB" id="432483at2759"/>
<dbReference type="Gene3D" id="1.10.510.10">
    <property type="entry name" value="Transferase(Phosphotransferase) domain 1"/>
    <property type="match status" value="1"/>
</dbReference>
<dbReference type="AlphaFoldDB" id="A0A9Q0K9Q1"/>
<evidence type="ECO:0000256" key="9">
    <source>
        <dbReference type="ARBA" id="ARBA00048679"/>
    </source>
</evidence>
<dbReference type="PROSITE" id="PS50011">
    <property type="entry name" value="PROTEIN_KINASE_DOM"/>
    <property type="match status" value="1"/>
</dbReference>
<dbReference type="SUPFAM" id="SSF56112">
    <property type="entry name" value="Protein kinase-like (PK-like)"/>
    <property type="match status" value="1"/>
</dbReference>
<keyword evidence="7" id="KW-0067">ATP-binding</keyword>
<keyword evidence="4" id="KW-0808">Transferase</keyword>
<keyword evidence="6" id="KW-0418">Kinase</keyword>
<sequence>MEKEILGILDHPFLPTLYVEFDASHSSRLVMELCPGGDLHASRQREPGKWLSSSSAKFYGAETLWALKHLHMVGVAYRDLKPENVMIREDEHIMLSDFDFSHSVQVVAPSAIRMNAIRCVVHRSGGDLVYSLFNSRSNFSDRVPTEMPPLFPSYDYEHPLIVMDKPGGICAYKQRMIDCYIQTLAKVLGNEEEPKKKIYNVSCVRYFGSKCEMDEELSIKLEGLSGVLFVLPDSYGDTENNDYGAELFVNGGFGSDSDEILSLNQEELQEGLYHLLSSFFGNNGLFDARSQAHQRSRLMPKRLCGSRLQRSYS</sequence>
<reference evidence="11" key="1">
    <citation type="journal article" date="2023" name="Plant J.">
        <title>The genome of the king protea, Protea cynaroides.</title>
        <authorList>
            <person name="Chang J."/>
            <person name="Duong T.A."/>
            <person name="Schoeman C."/>
            <person name="Ma X."/>
            <person name="Roodt D."/>
            <person name="Barker N."/>
            <person name="Li Z."/>
            <person name="Van de Peer Y."/>
            <person name="Mizrachi E."/>
        </authorList>
    </citation>
    <scope>NUCLEOTIDE SEQUENCE</scope>
    <source>
        <tissue evidence="11">Young leaves</tissue>
    </source>
</reference>
<dbReference type="InterPro" id="IPR000719">
    <property type="entry name" value="Prot_kinase_dom"/>
</dbReference>
<evidence type="ECO:0000256" key="3">
    <source>
        <dbReference type="ARBA" id="ARBA00022527"/>
    </source>
</evidence>
<evidence type="ECO:0000259" key="10">
    <source>
        <dbReference type="PROSITE" id="PS50011"/>
    </source>
</evidence>
<evidence type="ECO:0000256" key="5">
    <source>
        <dbReference type="ARBA" id="ARBA00022741"/>
    </source>
</evidence>
<comment type="catalytic activity">
    <reaction evidence="9">
        <text>L-seryl-[protein] + ATP = O-phospho-L-seryl-[protein] + ADP + H(+)</text>
        <dbReference type="Rhea" id="RHEA:17989"/>
        <dbReference type="Rhea" id="RHEA-COMP:9863"/>
        <dbReference type="Rhea" id="RHEA-COMP:11604"/>
        <dbReference type="ChEBI" id="CHEBI:15378"/>
        <dbReference type="ChEBI" id="CHEBI:29999"/>
        <dbReference type="ChEBI" id="CHEBI:30616"/>
        <dbReference type="ChEBI" id="CHEBI:83421"/>
        <dbReference type="ChEBI" id="CHEBI:456216"/>
        <dbReference type="EC" id="2.7.11.1"/>
    </reaction>
</comment>
<dbReference type="InterPro" id="IPR011009">
    <property type="entry name" value="Kinase-like_dom_sf"/>
</dbReference>
<dbReference type="InterPro" id="IPR008271">
    <property type="entry name" value="Ser/Thr_kinase_AS"/>
</dbReference>
<name>A0A9Q0K9Q1_9MAGN</name>
<dbReference type="PANTHER" id="PTHR45637">
    <property type="entry name" value="FLIPPASE KINASE 1-RELATED"/>
    <property type="match status" value="1"/>
</dbReference>
<comment type="catalytic activity">
    <reaction evidence="8">
        <text>L-threonyl-[protein] + ATP = O-phospho-L-threonyl-[protein] + ADP + H(+)</text>
        <dbReference type="Rhea" id="RHEA:46608"/>
        <dbReference type="Rhea" id="RHEA-COMP:11060"/>
        <dbReference type="Rhea" id="RHEA-COMP:11605"/>
        <dbReference type="ChEBI" id="CHEBI:15378"/>
        <dbReference type="ChEBI" id="CHEBI:30013"/>
        <dbReference type="ChEBI" id="CHEBI:30616"/>
        <dbReference type="ChEBI" id="CHEBI:61977"/>
        <dbReference type="ChEBI" id="CHEBI:456216"/>
        <dbReference type="EC" id="2.7.11.1"/>
    </reaction>
</comment>
<dbReference type="EMBL" id="JAMYWD010000007">
    <property type="protein sequence ID" value="KAJ4966469.1"/>
    <property type="molecule type" value="Genomic_DNA"/>
</dbReference>
<dbReference type="SMART" id="SM00220">
    <property type="entry name" value="S_TKc"/>
    <property type="match status" value="1"/>
</dbReference>
<evidence type="ECO:0000256" key="8">
    <source>
        <dbReference type="ARBA" id="ARBA00047899"/>
    </source>
</evidence>
<comment type="caution">
    <text evidence="11">The sequence shown here is derived from an EMBL/GenBank/DDBJ whole genome shotgun (WGS) entry which is preliminary data.</text>
</comment>
<comment type="similarity">
    <text evidence="1">Belongs to the protein kinase superfamily. AGC Ser/Thr protein kinase family.</text>
</comment>
<protein>
    <recommendedName>
        <fullName evidence="2">non-specific serine/threonine protein kinase</fullName>
        <ecNumber evidence="2">2.7.11.1</ecNumber>
    </recommendedName>
</protein>
<dbReference type="Proteomes" id="UP001141806">
    <property type="component" value="Unassembled WGS sequence"/>
</dbReference>
<evidence type="ECO:0000256" key="7">
    <source>
        <dbReference type="ARBA" id="ARBA00022840"/>
    </source>
</evidence>
<keyword evidence="12" id="KW-1185">Reference proteome</keyword>
<dbReference type="EC" id="2.7.11.1" evidence="2"/>
<keyword evidence="3" id="KW-0723">Serine/threonine-protein kinase</keyword>
<keyword evidence="5" id="KW-0547">Nucleotide-binding</keyword>
<organism evidence="11 12">
    <name type="scientific">Protea cynaroides</name>
    <dbReference type="NCBI Taxonomy" id="273540"/>
    <lineage>
        <taxon>Eukaryota</taxon>
        <taxon>Viridiplantae</taxon>
        <taxon>Streptophyta</taxon>
        <taxon>Embryophyta</taxon>
        <taxon>Tracheophyta</taxon>
        <taxon>Spermatophyta</taxon>
        <taxon>Magnoliopsida</taxon>
        <taxon>Proteales</taxon>
        <taxon>Proteaceae</taxon>
        <taxon>Protea</taxon>
    </lineage>
</organism>
<dbReference type="PROSITE" id="PS00108">
    <property type="entry name" value="PROTEIN_KINASE_ST"/>
    <property type="match status" value="1"/>
</dbReference>
<accession>A0A9Q0K9Q1</accession>
<dbReference type="InterPro" id="IPR054059">
    <property type="entry name" value="MORF/ORRM1/DAG-like_MORF"/>
</dbReference>
<evidence type="ECO:0000256" key="2">
    <source>
        <dbReference type="ARBA" id="ARBA00012513"/>
    </source>
</evidence>
<dbReference type="GO" id="GO:0005524">
    <property type="term" value="F:ATP binding"/>
    <property type="evidence" value="ECO:0007669"/>
    <property type="project" value="UniProtKB-KW"/>
</dbReference>
<feature type="domain" description="Protein kinase" evidence="10">
    <location>
        <begin position="1"/>
        <end position="313"/>
    </location>
</feature>